<dbReference type="SUPFAM" id="SSF47413">
    <property type="entry name" value="lambda repressor-like DNA-binding domains"/>
    <property type="match status" value="1"/>
</dbReference>
<dbReference type="InterPro" id="IPR000843">
    <property type="entry name" value="HTH_LacI"/>
</dbReference>
<dbReference type="SMART" id="SM00354">
    <property type="entry name" value="HTH_LACI"/>
    <property type="match status" value="1"/>
</dbReference>
<keyword evidence="4" id="KW-0804">Transcription</keyword>
<evidence type="ECO:0000313" key="7">
    <source>
        <dbReference type="Proteomes" id="UP000190460"/>
    </source>
</evidence>
<keyword evidence="7" id="KW-1185">Reference proteome</keyword>
<organism evidence="6 7">
    <name type="scientific">Thiothrix eikelboomii</name>
    <dbReference type="NCBI Taxonomy" id="92487"/>
    <lineage>
        <taxon>Bacteria</taxon>
        <taxon>Pseudomonadati</taxon>
        <taxon>Pseudomonadota</taxon>
        <taxon>Gammaproteobacteria</taxon>
        <taxon>Thiotrichales</taxon>
        <taxon>Thiotrichaceae</taxon>
        <taxon>Thiothrix</taxon>
    </lineage>
</organism>
<keyword evidence="2" id="KW-0805">Transcription regulation</keyword>
<dbReference type="RefSeq" id="WP_078921321.1">
    <property type="nucleotide sequence ID" value="NZ_FUYB01000003.1"/>
</dbReference>
<dbReference type="PROSITE" id="PS50932">
    <property type="entry name" value="HTH_LACI_2"/>
    <property type="match status" value="1"/>
</dbReference>
<dbReference type="PANTHER" id="PTHR30146:SF151">
    <property type="entry name" value="HTH-TYPE TRANSCRIPTIONAL REPRESSOR CYTR"/>
    <property type="match status" value="1"/>
</dbReference>
<dbReference type="CDD" id="cd06284">
    <property type="entry name" value="PBP1_LacI-like"/>
    <property type="match status" value="1"/>
</dbReference>
<sequence>MALPSIRDVAQAAGVSTATVSRTLSSPEQVSEETRQIVMTAVHLTGYRVNRAARNLRKRQSGEVLVLVPNLSNPFFSQILGGIEETFSGTDYNVLIADSRGKDQNEDLLAEHLANTRADGIIILDGCVSTQVKKWLDKNAQRHHTVFACEWQDGTTLPVVQSNNRAGAAMAIRYLHQLGHRQIAHITGPIDNVLTRVRREGALEEYERLQLPINPAWIIRGDFSLAAGHQAAQQIIAMSERPSAVFCASDQMAFGLISGLYAAGIRVPQDISVMGFDDIELSEFYIPRLTTIRQNRPILGATAAQLVLDRLNGDRSETAVNRIIEVELMVRDSCAVLQST</sequence>
<reference evidence="7" key="1">
    <citation type="submission" date="2017-02" db="EMBL/GenBank/DDBJ databases">
        <authorList>
            <person name="Varghese N."/>
            <person name="Submissions S."/>
        </authorList>
    </citation>
    <scope>NUCLEOTIDE SEQUENCE [LARGE SCALE GENOMIC DNA]</scope>
    <source>
        <strain evidence="7">ATCC 49788</strain>
    </source>
</reference>
<dbReference type="InterPro" id="IPR046335">
    <property type="entry name" value="LacI/GalR-like_sensor"/>
</dbReference>
<evidence type="ECO:0000256" key="4">
    <source>
        <dbReference type="ARBA" id="ARBA00023163"/>
    </source>
</evidence>
<evidence type="ECO:0000259" key="5">
    <source>
        <dbReference type="PROSITE" id="PS50932"/>
    </source>
</evidence>
<keyword evidence="1" id="KW-0678">Repressor</keyword>
<feature type="domain" description="HTH lacI-type" evidence="5">
    <location>
        <begin position="4"/>
        <end position="58"/>
    </location>
</feature>
<dbReference type="PANTHER" id="PTHR30146">
    <property type="entry name" value="LACI-RELATED TRANSCRIPTIONAL REPRESSOR"/>
    <property type="match status" value="1"/>
</dbReference>
<dbReference type="EMBL" id="FUYB01000003">
    <property type="protein sequence ID" value="SKA71338.1"/>
    <property type="molecule type" value="Genomic_DNA"/>
</dbReference>
<dbReference type="AlphaFoldDB" id="A0A1T4W2Q2"/>
<dbReference type="Gene3D" id="1.10.260.40">
    <property type="entry name" value="lambda repressor-like DNA-binding domains"/>
    <property type="match status" value="1"/>
</dbReference>
<evidence type="ECO:0000256" key="3">
    <source>
        <dbReference type="ARBA" id="ARBA00023125"/>
    </source>
</evidence>
<dbReference type="Proteomes" id="UP000190460">
    <property type="component" value="Unassembled WGS sequence"/>
</dbReference>
<evidence type="ECO:0000256" key="2">
    <source>
        <dbReference type="ARBA" id="ARBA00023015"/>
    </source>
</evidence>
<dbReference type="OrthoDB" id="6619319at2"/>
<dbReference type="Pfam" id="PF00356">
    <property type="entry name" value="LacI"/>
    <property type="match status" value="1"/>
</dbReference>
<proteinExistence type="predicted"/>
<dbReference type="GO" id="GO:0003700">
    <property type="term" value="F:DNA-binding transcription factor activity"/>
    <property type="evidence" value="ECO:0007669"/>
    <property type="project" value="TreeGrafter"/>
</dbReference>
<name>A0A1T4W2Q2_9GAMM</name>
<dbReference type="STRING" id="92487.SAMN02745130_00826"/>
<dbReference type="Gene3D" id="3.40.50.2300">
    <property type="match status" value="2"/>
</dbReference>
<protein>
    <submittedName>
        <fullName evidence="6">Transcriptional regulator, LacI family</fullName>
    </submittedName>
</protein>
<dbReference type="GO" id="GO:0000976">
    <property type="term" value="F:transcription cis-regulatory region binding"/>
    <property type="evidence" value="ECO:0007669"/>
    <property type="project" value="TreeGrafter"/>
</dbReference>
<dbReference type="InterPro" id="IPR028082">
    <property type="entry name" value="Peripla_BP_I"/>
</dbReference>
<dbReference type="SUPFAM" id="SSF53822">
    <property type="entry name" value="Periplasmic binding protein-like I"/>
    <property type="match status" value="1"/>
</dbReference>
<evidence type="ECO:0000313" key="6">
    <source>
        <dbReference type="EMBL" id="SKA71338.1"/>
    </source>
</evidence>
<accession>A0A1T4W2Q2</accession>
<evidence type="ECO:0000256" key="1">
    <source>
        <dbReference type="ARBA" id="ARBA00022491"/>
    </source>
</evidence>
<gene>
    <name evidence="6" type="ORF">SAMN02745130_00826</name>
</gene>
<dbReference type="Pfam" id="PF13377">
    <property type="entry name" value="Peripla_BP_3"/>
    <property type="match status" value="1"/>
</dbReference>
<dbReference type="InterPro" id="IPR010982">
    <property type="entry name" value="Lambda_DNA-bd_dom_sf"/>
</dbReference>
<dbReference type="CDD" id="cd01392">
    <property type="entry name" value="HTH_LacI"/>
    <property type="match status" value="1"/>
</dbReference>
<keyword evidence="3" id="KW-0238">DNA-binding</keyword>